<name>A0AAW0BGV1_9AGAR</name>
<organism evidence="1 2">
    <name type="scientific">Paramarasmius palmivorus</name>
    <dbReference type="NCBI Taxonomy" id="297713"/>
    <lineage>
        <taxon>Eukaryota</taxon>
        <taxon>Fungi</taxon>
        <taxon>Dikarya</taxon>
        <taxon>Basidiomycota</taxon>
        <taxon>Agaricomycotina</taxon>
        <taxon>Agaricomycetes</taxon>
        <taxon>Agaricomycetidae</taxon>
        <taxon>Agaricales</taxon>
        <taxon>Marasmiineae</taxon>
        <taxon>Marasmiaceae</taxon>
        <taxon>Paramarasmius</taxon>
    </lineage>
</organism>
<dbReference type="Proteomes" id="UP001383192">
    <property type="component" value="Unassembled WGS sequence"/>
</dbReference>
<keyword evidence="2" id="KW-1185">Reference proteome</keyword>
<reference evidence="1 2" key="1">
    <citation type="submission" date="2024-01" db="EMBL/GenBank/DDBJ databases">
        <title>A draft genome for a cacao thread blight-causing isolate of Paramarasmius palmivorus.</title>
        <authorList>
            <person name="Baruah I.K."/>
            <person name="Bukari Y."/>
            <person name="Amoako-Attah I."/>
            <person name="Meinhardt L.W."/>
            <person name="Bailey B.A."/>
            <person name="Cohen S.P."/>
        </authorList>
    </citation>
    <scope>NUCLEOTIDE SEQUENCE [LARGE SCALE GENOMIC DNA]</scope>
    <source>
        <strain evidence="1 2">GH-12</strain>
    </source>
</reference>
<evidence type="ECO:0000313" key="2">
    <source>
        <dbReference type="Proteomes" id="UP001383192"/>
    </source>
</evidence>
<proteinExistence type="predicted"/>
<gene>
    <name evidence="1" type="ORF">VNI00_016303</name>
</gene>
<evidence type="ECO:0000313" key="1">
    <source>
        <dbReference type="EMBL" id="KAK7024452.1"/>
    </source>
</evidence>
<protein>
    <submittedName>
        <fullName evidence="1">Uncharacterized protein</fullName>
    </submittedName>
</protein>
<dbReference type="AlphaFoldDB" id="A0AAW0BGV1"/>
<comment type="caution">
    <text evidence="1">The sequence shown here is derived from an EMBL/GenBank/DDBJ whole genome shotgun (WGS) entry which is preliminary data.</text>
</comment>
<accession>A0AAW0BGV1</accession>
<sequence>MPVIGNNDSLAAKYVEPVLEVARKYFWSPEGVWSSESEVWYEIDALHAVDAPGYKILRADSSGSETSVEALAYVLFVAPGTICWHALLFPDQTDAIKDSDYSLKCPKILPLIPRLRDILETDKVRYLLLTDEYRVAVIEGIFPEAVLQKVFVSFNTFDINEQTPLRSILGAVLSRSSSTPFAIGTQVEDILQVDVDAFSRKEIQLRFTLPLEKPPSERIECIMKEPRERMLDVDMALALARRQVATLRFRISTVVRSGCDKFSQVCFGNLEWTDTEGNTAKTVMVCLKLFDETLFPIPSPTDCREEYEFSEPQERLLGLNFAVDMMRREKAVYERLEYLQGTLLPHVYGFHQFKLPDGRKVYGLLLEAIIGSALSSFTPQDWPESVQLNIVSHIRRGLQAIQFAGIKQGDWHLGQILLRSIPGKETDTEFAVVFIDFAFTWLQLGEGKLAEPLPGGDYLRMELKGAGFCSSAFGSDIWLPLDDYEF</sequence>
<dbReference type="EMBL" id="JAYKXP010000124">
    <property type="protein sequence ID" value="KAK7024452.1"/>
    <property type="molecule type" value="Genomic_DNA"/>
</dbReference>